<dbReference type="EMBL" id="JAUJEB010000010">
    <property type="protein sequence ID" value="MDN5216769.1"/>
    <property type="molecule type" value="Genomic_DNA"/>
</dbReference>
<evidence type="ECO:0000259" key="3">
    <source>
        <dbReference type="PROSITE" id="PS51123"/>
    </source>
</evidence>
<organism evidence="4 5">
    <name type="scientific">Agaribacillus aureus</name>
    <dbReference type="NCBI Taxonomy" id="3051825"/>
    <lineage>
        <taxon>Bacteria</taxon>
        <taxon>Pseudomonadati</taxon>
        <taxon>Bacteroidota</taxon>
        <taxon>Cytophagia</taxon>
        <taxon>Cytophagales</taxon>
        <taxon>Splendidivirgaceae</taxon>
        <taxon>Agaribacillus</taxon>
    </lineage>
</organism>
<feature type="domain" description="OmpA-like" evidence="3">
    <location>
        <begin position="213"/>
        <end position="351"/>
    </location>
</feature>
<evidence type="ECO:0000256" key="2">
    <source>
        <dbReference type="SAM" id="MobiDB-lite"/>
    </source>
</evidence>
<dbReference type="PROSITE" id="PS51123">
    <property type="entry name" value="OMPA_2"/>
    <property type="match status" value="1"/>
</dbReference>
<evidence type="ECO:0000313" key="5">
    <source>
        <dbReference type="Proteomes" id="UP001172083"/>
    </source>
</evidence>
<dbReference type="Gene3D" id="3.30.1330.60">
    <property type="entry name" value="OmpA-like domain"/>
    <property type="match status" value="1"/>
</dbReference>
<protein>
    <submittedName>
        <fullName evidence="4">OmpA family protein</fullName>
    </submittedName>
</protein>
<evidence type="ECO:0000313" key="4">
    <source>
        <dbReference type="EMBL" id="MDN5216769.1"/>
    </source>
</evidence>
<accession>A0ABT8LG45</accession>
<feature type="region of interest" description="Disordered" evidence="2">
    <location>
        <begin position="133"/>
        <end position="152"/>
    </location>
</feature>
<dbReference type="InterPro" id="IPR036737">
    <property type="entry name" value="OmpA-like_sf"/>
</dbReference>
<proteinExistence type="predicted"/>
<dbReference type="Pfam" id="PF00691">
    <property type="entry name" value="OmpA"/>
    <property type="match status" value="1"/>
</dbReference>
<dbReference type="SUPFAM" id="SSF103088">
    <property type="entry name" value="OmpA-like"/>
    <property type="match status" value="1"/>
</dbReference>
<evidence type="ECO:0000256" key="1">
    <source>
        <dbReference type="PROSITE-ProRule" id="PRU00473"/>
    </source>
</evidence>
<gene>
    <name evidence="4" type="ORF">QQ020_32160</name>
</gene>
<name>A0ABT8LG45_9BACT</name>
<keyword evidence="1" id="KW-0472">Membrane</keyword>
<dbReference type="PANTHER" id="PTHR30329:SF21">
    <property type="entry name" value="LIPOPROTEIN YIAD-RELATED"/>
    <property type="match status" value="1"/>
</dbReference>
<dbReference type="InterPro" id="IPR006665">
    <property type="entry name" value="OmpA-like"/>
</dbReference>
<dbReference type="PANTHER" id="PTHR30329">
    <property type="entry name" value="STATOR ELEMENT OF FLAGELLAR MOTOR COMPLEX"/>
    <property type="match status" value="1"/>
</dbReference>
<dbReference type="InterPro" id="IPR050330">
    <property type="entry name" value="Bact_OuterMem_StrucFunc"/>
</dbReference>
<dbReference type="Proteomes" id="UP001172083">
    <property type="component" value="Unassembled WGS sequence"/>
</dbReference>
<sequence length="351" mass="39322">MTSTQVSLASSVEHSLPQDSLVAKNFIVIGTYREEINAIAHVNKARLYIKSAGYFFNSLKDSYYVFAYQSTDKRATLAKLHELRTYAYFSEAWYYKHQPGQVRTNIHLANNPVSKAPQPVLGDLISPKKALVTTNPRSPATETERENAPSTEITIQKTKAPDPPEVKTDLIADSRSDAISKNLNRNLPPITSESVVLEVKEPEESAIDQLQTGKSGDVIIFNNLLFHRNAAILQQSSESNLKKLLSIMTDNPAMRIKIHGHTNGDFRGEIVTMGKRDKNYFRTSSKNNYIKGDAVMLSMERAKVIKKYLKEKGILPGRVETKGWGGQKTIYPMSSPTASYNSRVEIEILEK</sequence>
<dbReference type="RefSeq" id="WP_346762106.1">
    <property type="nucleotide sequence ID" value="NZ_JAUJEB010000010.1"/>
</dbReference>
<reference evidence="4" key="1">
    <citation type="submission" date="2023-06" db="EMBL/GenBank/DDBJ databases">
        <title>Genomic of Agaribacillus aureum.</title>
        <authorList>
            <person name="Wang G."/>
        </authorList>
    </citation>
    <scope>NUCLEOTIDE SEQUENCE</scope>
    <source>
        <strain evidence="4">BMA12</strain>
    </source>
</reference>
<comment type="caution">
    <text evidence="4">The sequence shown here is derived from an EMBL/GenBank/DDBJ whole genome shotgun (WGS) entry which is preliminary data.</text>
</comment>
<keyword evidence="5" id="KW-1185">Reference proteome</keyword>
<dbReference type="CDD" id="cd07185">
    <property type="entry name" value="OmpA_C-like"/>
    <property type="match status" value="1"/>
</dbReference>